<keyword evidence="5" id="KW-0805">Transcription regulation</keyword>
<dbReference type="Proteomes" id="UP001162891">
    <property type="component" value="Chromosome"/>
</dbReference>
<evidence type="ECO:0000256" key="5">
    <source>
        <dbReference type="ARBA" id="ARBA00023015"/>
    </source>
</evidence>
<dbReference type="NCBIfam" id="NF009118">
    <property type="entry name" value="PRK12469.1"/>
    <property type="match status" value="1"/>
</dbReference>
<dbReference type="InterPro" id="IPR007634">
    <property type="entry name" value="RNA_pol_sigma_54_DNA-bd"/>
</dbReference>
<dbReference type="Pfam" id="PF04552">
    <property type="entry name" value="Sigma54_DBD"/>
    <property type="match status" value="1"/>
</dbReference>
<name>A0ABN6MQJ2_9BACT</name>
<dbReference type="PROSITE" id="PS00718">
    <property type="entry name" value="SIGMA54_2"/>
    <property type="match status" value="1"/>
</dbReference>
<feature type="compositionally biased region" description="Basic and acidic residues" evidence="9">
    <location>
        <begin position="69"/>
        <end position="89"/>
    </location>
</feature>
<accession>A0ABN6MQJ2</accession>
<feature type="region of interest" description="Disordered" evidence="9">
    <location>
        <begin position="46"/>
        <end position="89"/>
    </location>
</feature>
<comment type="similarity">
    <text evidence="1">Belongs to the sigma-54 factor family.</text>
</comment>
<evidence type="ECO:0000313" key="12">
    <source>
        <dbReference type="EMBL" id="BDG03281.1"/>
    </source>
</evidence>
<keyword evidence="3" id="KW-0808">Transferase</keyword>
<evidence type="ECO:0000256" key="9">
    <source>
        <dbReference type="SAM" id="MobiDB-lite"/>
    </source>
</evidence>
<dbReference type="PANTHER" id="PTHR32248:SF4">
    <property type="entry name" value="RNA POLYMERASE SIGMA-54 FACTOR"/>
    <property type="match status" value="1"/>
</dbReference>
<evidence type="ECO:0000259" key="10">
    <source>
        <dbReference type="Pfam" id="PF04552"/>
    </source>
</evidence>
<dbReference type="Gene3D" id="1.10.10.1330">
    <property type="entry name" value="RNA polymerase sigma-54 factor, core-binding domain"/>
    <property type="match status" value="1"/>
</dbReference>
<evidence type="ECO:0000256" key="6">
    <source>
        <dbReference type="ARBA" id="ARBA00023082"/>
    </source>
</evidence>
<dbReference type="Pfam" id="PF04963">
    <property type="entry name" value="Sigma54_CBD"/>
    <property type="match status" value="1"/>
</dbReference>
<dbReference type="InterPro" id="IPR007046">
    <property type="entry name" value="RNA_pol_sigma_54_core-bd"/>
</dbReference>
<feature type="domain" description="RNA polymerase sigma factor 54 core-binding" evidence="11">
    <location>
        <begin position="126"/>
        <end position="327"/>
    </location>
</feature>
<keyword evidence="7" id="KW-0238">DNA-binding</keyword>
<dbReference type="RefSeq" id="WP_248361155.1">
    <property type="nucleotide sequence ID" value="NZ_AP025591.1"/>
</dbReference>
<keyword evidence="13" id="KW-1185">Reference proteome</keyword>
<dbReference type="PROSITE" id="PS50044">
    <property type="entry name" value="SIGMA54_3"/>
    <property type="match status" value="1"/>
</dbReference>
<dbReference type="PIRSF" id="PIRSF000774">
    <property type="entry name" value="RpoN"/>
    <property type="match status" value="1"/>
</dbReference>
<evidence type="ECO:0000256" key="7">
    <source>
        <dbReference type="ARBA" id="ARBA00023125"/>
    </source>
</evidence>
<keyword evidence="6" id="KW-0731">Sigma factor</keyword>
<dbReference type="NCBIfam" id="TIGR02395">
    <property type="entry name" value="rpoN_sigma"/>
    <property type="match status" value="1"/>
</dbReference>
<dbReference type="Gene3D" id="1.10.10.60">
    <property type="entry name" value="Homeodomain-like"/>
    <property type="match status" value="1"/>
</dbReference>
<evidence type="ECO:0000313" key="13">
    <source>
        <dbReference type="Proteomes" id="UP001162891"/>
    </source>
</evidence>
<dbReference type="InterPro" id="IPR038709">
    <property type="entry name" value="RpoN_core-bd_sf"/>
</dbReference>
<sequence length="501" mass="56890">MSLELKQHLKMTQQLVMTPQLQQAIKLLQLSRMELVDLIRTEVTENPLLEGADEPDEEPTQSGESPAEVAEHEAKPEHKETEKLQEVKGEEGANEIDWDQYLDHYQLQGHTAPSNRGLADEELPGYEATLTKKTDLVDHLVWQLRLSAFSPDEERVAMLIIGNLDDDGYFKMPAVEGESEETTTRDPLVRVAFEAGVGIEFAEKVLKKVQQFDPMGVAARDLRECLLLQIRYINADTPEIVAIVERHLKHLESKNYGAIAKDLKISIEEVVKAVKVISRLEPKPGRAYTGEEPQYITPDVYVHKMGDKYVTVLNDDGLSKLRISGMYRAALKNGEAGKAKEYIQDKLRSAVWLIRSIHQRQRTIYKVTESIVKFQRDFLDKGIAHLKPLILRDVAEDIGMHESTVSRVTTNKYVHTPQGIYELKFFFNSAINKTGGDEIASEAVKNHIKQIVAAEDPKHPHSDQKIVELLKTQNIEIARRTVAKYREVLGILPSSKRKKYF</sequence>
<keyword evidence="2" id="KW-0240">DNA-directed RNA polymerase</keyword>
<keyword evidence="4" id="KW-0548">Nucleotidyltransferase</keyword>
<organism evidence="12 13">
    <name type="scientific">Anaeromyxobacter oryzae</name>
    <dbReference type="NCBI Taxonomy" id="2918170"/>
    <lineage>
        <taxon>Bacteria</taxon>
        <taxon>Pseudomonadati</taxon>
        <taxon>Myxococcota</taxon>
        <taxon>Myxococcia</taxon>
        <taxon>Myxococcales</taxon>
        <taxon>Cystobacterineae</taxon>
        <taxon>Anaeromyxobacteraceae</taxon>
        <taxon>Anaeromyxobacter</taxon>
    </lineage>
</organism>
<evidence type="ECO:0000259" key="11">
    <source>
        <dbReference type="Pfam" id="PF04963"/>
    </source>
</evidence>
<dbReference type="Pfam" id="PF00309">
    <property type="entry name" value="Sigma54_AID"/>
    <property type="match status" value="1"/>
</dbReference>
<evidence type="ECO:0000256" key="8">
    <source>
        <dbReference type="ARBA" id="ARBA00023163"/>
    </source>
</evidence>
<evidence type="ECO:0000256" key="3">
    <source>
        <dbReference type="ARBA" id="ARBA00022679"/>
    </source>
</evidence>
<proteinExistence type="inferred from homology"/>
<evidence type="ECO:0000256" key="2">
    <source>
        <dbReference type="ARBA" id="ARBA00022478"/>
    </source>
</evidence>
<dbReference type="InterPro" id="IPR000394">
    <property type="entry name" value="RNA_pol_sigma_54"/>
</dbReference>
<evidence type="ECO:0000256" key="1">
    <source>
        <dbReference type="ARBA" id="ARBA00008798"/>
    </source>
</evidence>
<dbReference type="PRINTS" id="PR00045">
    <property type="entry name" value="SIGMA54FCT"/>
</dbReference>
<dbReference type="EMBL" id="AP025591">
    <property type="protein sequence ID" value="BDG03281.1"/>
    <property type="molecule type" value="Genomic_DNA"/>
</dbReference>
<dbReference type="PANTHER" id="PTHR32248">
    <property type="entry name" value="RNA POLYMERASE SIGMA-54 FACTOR"/>
    <property type="match status" value="1"/>
</dbReference>
<protein>
    <submittedName>
        <fullName evidence="12">RNA polymerase sigma-54 factor</fullName>
    </submittedName>
</protein>
<gene>
    <name evidence="12" type="primary">rpoN</name>
    <name evidence="12" type="ORF">AMOR_22770</name>
</gene>
<evidence type="ECO:0000256" key="4">
    <source>
        <dbReference type="ARBA" id="ARBA00022695"/>
    </source>
</evidence>
<reference evidence="13" key="1">
    <citation type="journal article" date="2022" name="Int. J. Syst. Evol. Microbiol.">
        <title>Anaeromyxobacter oryzae sp. nov., Anaeromyxobacter diazotrophicus sp. nov. and Anaeromyxobacter paludicola sp. nov., isolated from paddy soils.</title>
        <authorList>
            <person name="Itoh H."/>
            <person name="Xu Z."/>
            <person name="Mise K."/>
            <person name="Masuda Y."/>
            <person name="Ushijima N."/>
            <person name="Hayakawa C."/>
            <person name="Shiratori Y."/>
            <person name="Senoo K."/>
        </authorList>
    </citation>
    <scope>NUCLEOTIDE SEQUENCE [LARGE SCALE GENOMIC DNA]</scope>
    <source>
        <strain evidence="13">Red232</strain>
    </source>
</reference>
<dbReference type="PROSITE" id="PS00717">
    <property type="entry name" value="SIGMA54_1"/>
    <property type="match status" value="1"/>
</dbReference>
<feature type="domain" description="RNA polymerase sigma factor 54 DNA-binding" evidence="10">
    <location>
        <begin position="341"/>
        <end position="499"/>
    </location>
</feature>
<keyword evidence="8" id="KW-0804">Transcription</keyword>